<accession>A0A6M8HQH2</accession>
<reference evidence="1 2" key="1">
    <citation type="journal article" date="2014" name="World J. Microbiol. Biotechnol.">
        <title>Biodiversity and physiological characteristics of Antarctic and Arctic lichens-associated bacteria.</title>
        <authorList>
            <person name="Lee Y.M."/>
            <person name="Kim E.H."/>
            <person name="Lee H.K."/>
            <person name="Hong S.G."/>
        </authorList>
    </citation>
    <scope>NUCLEOTIDE SEQUENCE [LARGE SCALE GENOMIC DNA]</scope>
    <source>
        <strain evidence="1 2">PAMC 26569</strain>
    </source>
</reference>
<name>A0A6M8HQH2_9PROT</name>
<dbReference type="Pfam" id="PF05013">
    <property type="entry name" value="FGase"/>
    <property type="match status" value="1"/>
</dbReference>
<dbReference type="SUPFAM" id="SSF53187">
    <property type="entry name" value="Zn-dependent exopeptidases"/>
    <property type="match status" value="1"/>
</dbReference>
<keyword evidence="2" id="KW-1185">Reference proteome</keyword>
<dbReference type="EMBL" id="CP053708">
    <property type="protein sequence ID" value="QKE90481.1"/>
    <property type="molecule type" value="Genomic_DNA"/>
</dbReference>
<dbReference type="InterPro" id="IPR007709">
    <property type="entry name" value="N-FG_amidohydro"/>
</dbReference>
<dbReference type="Proteomes" id="UP000500767">
    <property type="component" value="Chromosome"/>
</dbReference>
<protein>
    <submittedName>
        <fullName evidence="1">N-formylglutamate amidohydrolase</fullName>
    </submittedName>
</protein>
<dbReference type="GO" id="GO:0016787">
    <property type="term" value="F:hydrolase activity"/>
    <property type="evidence" value="ECO:0007669"/>
    <property type="project" value="UniProtKB-KW"/>
</dbReference>
<gene>
    <name evidence="1" type="ORF">HN018_10935</name>
</gene>
<dbReference type="Gene3D" id="3.40.630.40">
    <property type="entry name" value="Zn-dependent exopeptidases"/>
    <property type="match status" value="1"/>
</dbReference>
<organism evidence="1 2">
    <name type="scientific">Lichenicola cladoniae</name>
    <dbReference type="NCBI Taxonomy" id="1484109"/>
    <lineage>
        <taxon>Bacteria</taxon>
        <taxon>Pseudomonadati</taxon>
        <taxon>Pseudomonadota</taxon>
        <taxon>Alphaproteobacteria</taxon>
        <taxon>Acetobacterales</taxon>
        <taxon>Acetobacteraceae</taxon>
        <taxon>Lichenicola</taxon>
    </lineage>
</organism>
<evidence type="ECO:0000313" key="2">
    <source>
        <dbReference type="Proteomes" id="UP000500767"/>
    </source>
</evidence>
<keyword evidence="1" id="KW-0378">Hydrolase</keyword>
<sequence>MTRPSQLRSAEALADLPFRILRPNRRRTPLLLSLPHSGRVYPRAFVEASRLDFQGLRRSEDCFVDQLFEDATDHGVPQLVADFPRVYCDVNREAWELDPAMFADKLPPWCNTRTARVTAGFGTIARLVSSGEPIYAGPLVFAEAEGRIKSCWQPYHTALGELIQETRDIYGSCVLLDCHSMPTDKPGRPGARQEPQFILGDAHGTSCDPALPKTAQDFLEGHGFLVRRNDPYAGGYVTRHYGRPRQGVHTLQLEIARALYMDQSRYQPIASFGRIRQLMSGLVACLADASRLLPA</sequence>
<dbReference type="KEGG" id="lck:HN018_10935"/>
<evidence type="ECO:0000313" key="1">
    <source>
        <dbReference type="EMBL" id="QKE90481.1"/>
    </source>
</evidence>
<dbReference type="RefSeq" id="WP_171835429.1">
    <property type="nucleotide sequence ID" value="NZ_CP053708.1"/>
</dbReference>
<dbReference type="AlphaFoldDB" id="A0A6M8HQH2"/>
<proteinExistence type="predicted"/>